<organism evidence="3 4">
    <name type="scientific">Moraxella bovis</name>
    <dbReference type="NCBI Taxonomy" id="476"/>
    <lineage>
        <taxon>Bacteria</taxon>
        <taxon>Pseudomonadati</taxon>
        <taxon>Pseudomonadota</taxon>
        <taxon>Gammaproteobacteria</taxon>
        <taxon>Moraxellales</taxon>
        <taxon>Moraxellaceae</taxon>
        <taxon>Moraxella</taxon>
    </lineage>
</organism>
<evidence type="ECO:0000313" key="5">
    <source>
        <dbReference type="Proteomes" id="UP001163632"/>
    </source>
</evidence>
<accession>A0AAQ2SZ04</accession>
<evidence type="ECO:0000313" key="2">
    <source>
        <dbReference type="EMBL" id="UZA02652.1"/>
    </source>
</evidence>
<gene>
    <name evidence="2" type="ORF">LP092_11935</name>
    <name evidence="3" type="ORF">LP129_03085</name>
</gene>
<dbReference type="RefSeq" id="WP_112741828.1">
    <property type="nucleotide sequence ID" value="NZ_CP030241.1"/>
</dbReference>
<keyword evidence="1" id="KW-0812">Transmembrane</keyword>
<evidence type="ECO:0000256" key="1">
    <source>
        <dbReference type="SAM" id="Phobius"/>
    </source>
</evidence>
<dbReference type="Proteomes" id="UP001163283">
    <property type="component" value="Chromosome"/>
</dbReference>
<keyword evidence="1" id="KW-1133">Transmembrane helix</keyword>
<dbReference type="Proteomes" id="UP001163632">
    <property type="component" value="Chromosome"/>
</dbReference>
<proteinExistence type="predicted"/>
<dbReference type="AlphaFoldDB" id="A0AAQ2SZ04"/>
<keyword evidence="5" id="KW-1185">Reference proteome</keyword>
<feature type="transmembrane region" description="Helical" evidence="1">
    <location>
        <begin position="60"/>
        <end position="79"/>
    </location>
</feature>
<reference evidence="3 4" key="1">
    <citation type="journal article" date="2022" name="BMC Microbiol.">
        <title>Whole genome sequencing of Moraxella bovis strains from North America reveals two genotypes with different genetic determinants.</title>
        <authorList>
            <person name="Wynn E.L."/>
            <person name="Hille M.M."/>
            <person name="Loy J.D."/>
            <person name="Schuller G."/>
            <person name="Kuhn K.L."/>
            <person name="Dickey A.M."/>
            <person name="Bono J.L."/>
            <person name="Clawson M.L."/>
        </authorList>
    </citation>
    <scope>NUCLEOTIDE SEQUENCE [LARGE SCALE GENOMIC DNA]</scope>
    <source>
        <strain evidence="2">SAM102599</strain>
        <strain evidence="3 4">SAM57978</strain>
    </source>
</reference>
<dbReference type="GeneID" id="77187746"/>
<evidence type="ECO:0000313" key="3">
    <source>
        <dbReference type="EMBL" id="UZA52151.1"/>
    </source>
</evidence>
<protein>
    <submittedName>
        <fullName evidence="3">Uncharacterized protein</fullName>
    </submittedName>
</protein>
<keyword evidence="1" id="KW-0472">Membrane</keyword>
<evidence type="ECO:0000313" key="4">
    <source>
        <dbReference type="Proteomes" id="UP001163283"/>
    </source>
</evidence>
<sequence>MKNFKNMIFNKYEQPQSILLLPKKHSPTKKAVYYYKNKTLQLINDFYANLFSLRNSEKKYWFLIPIFLFLLCYQFWIFIKNHKNLII</sequence>
<name>A0AAQ2SZ04_MORBO</name>
<dbReference type="EMBL" id="CP087830">
    <property type="protein sequence ID" value="UZA02652.1"/>
    <property type="molecule type" value="Genomic_DNA"/>
</dbReference>
<dbReference type="KEGG" id="mboi:DQF64_02650"/>
<dbReference type="EMBL" id="CP087781">
    <property type="protein sequence ID" value="UZA52151.1"/>
    <property type="molecule type" value="Genomic_DNA"/>
</dbReference>